<keyword evidence="3" id="KW-0804">Transcription</keyword>
<keyword evidence="6" id="KW-1185">Reference proteome</keyword>
<dbReference type="AlphaFoldDB" id="A0A4Q7PDB0"/>
<dbReference type="OrthoDB" id="952277at2"/>
<dbReference type="EMBL" id="SGXG01000001">
    <property type="protein sequence ID" value="RZS98354.1"/>
    <property type="molecule type" value="Genomic_DNA"/>
</dbReference>
<reference evidence="5 6" key="1">
    <citation type="submission" date="2019-02" db="EMBL/GenBank/DDBJ databases">
        <title>Genomic Encyclopedia of Archaeal and Bacterial Type Strains, Phase II (KMG-II): from individual species to whole genera.</title>
        <authorList>
            <person name="Goeker M."/>
        </authorList>
    </citation>
    <scope>NUCLEOTIDE SEQUENCE [LARGE SCALE GENOMIC DNA]</scope>
    <source>
        <strain evidence="5 6">DSM 21411</strain>
    </source>
</reference>
<proteinExistence type="predicted"/>
<feature type="domain" description="HTH araC/xylS-type" evidence="4">
    <location>
        <begin position="113"/>
        <end position="181"/>
    </location>
</feature>
<protein>
    <submittedName>
        <fullName evidence="5">AraC family transcriptional regulator</fullName>
    </submittedName>
</protein>
<keyword evidence="2" id="KW-0238">DNA-binding</keyword>
<dbReference type="PANTHER" id="PTHR43280">
    <property type="entry name" value="ARAC-FAMILY TRANSCRIPTIONAL REGULATOR"/>
    <property type="match status" value="1"/>
</dbReference>
<dbReference type="InterPro" id="IPR018062">
    <property type="entry name" value="HTH_AraC-typ_CS"/>
</dbReference>
<sequence>MEEKVVKEIQVKNMVCPRCILAVEQALQQLSIPFEKVVLGKVLLSDPIEESKFIQLEQEFHQLGFEILKSREVQKIEEVKRLLQGLIQNADISEKFNLSDFIREHIPEDYSRISHLFSSTEGITIERFFIELKLDKVKEWLFYEEIQLSEMAWKLGYSSVQHLSSQFKKHTGMTPSAYKKIRKGSFEGWK</sequence>
<evidence type="ECO:0000256" key="2">
    <source>
        <dbReference type="ARBA" id="ARBA00023125"/>
    </source>
</evidence>
<accession>A0A4Q7PDB0</accession>
<dbReference type="InterPro" id="IPR018060">
    <property type="entry name" value="HTH_AraC"/>
</dbReference>
<dbReference type="GO" id="GO:0003700">
    <property type="term" value="F:DNA-binding transcription factor activity"/>
    <property type="evidence" value="ECO:0007669"/>
    <property type="project" value="InterPro"/>
</dbReference>
<dbReference type="Proteomes" id="UP000292209">
    <property type="component" value="Unassembled WGS sequence"/>
</dbReference>
<dbReference type="GO" id="GO:0043565">
    <property type="term" value="F:sequence-specific DNA binding"/>
    <property type="evidence" value="ECO:0007669"/>
    <property type="project" value="InterPro"/>
</dbReference>
<comment type="caution">
    <text evidence="5">The sequence shown here is derived from an EMBL/GenBank/DDBJ whole genome shotgun (WGS) entry which is preliminary data.</text>
</comment>
<dbReference type="RefSeq" id="WP_130277075.1">
    <property type="nucleotide sequence ID" value="NZ_SGXG01000001.1"/>
</dbReference>
<gene>
    <name evidence="5" type="ORF">BC751_4001</name>
</gene>
<name>A0A4Q7PDB0_9BACT</name>
<dbReference type="PROSITE" id="PS01124">
    <property type="entry name" value="HTH_ARAC_FAMILY_2"/>
    <property type="match status" value="1"/>
</dbReference>
<evidence type="ECO:0000313" key="6">
    <source>
        <dbReference type="Proteomes" id="UP000292209"/>
    </source>
</evidence>
<organism evidence="5 6">
    <name type="scientific">Cecembia calidifontis</name>
    <dbReference type="NCBI Taxonomy" id="1187080"/>
    <lineage>
        <taxon>Bacteria</taxon>
        <taxon>Pseudomonadati</taxon>
        <taxon>Bacteroidota</taxon>
        <taxon>Cytophagia</taxon>
        <taxon>Cytophagales</taxon>
        <taxon>Cyclobacteriaceae</taxon>
        <taxon>Cecembia</taxon>
    </lineage>
</organism>
<dbReference type="SUPFAM" id="SSF46689">
    <property type="entry name" value="Homeodomain-like"/>
    <property type="match status" value="1"/>
</dbReference>
<evidence type="ECO:0000259" key="4">
    <source>
        <dbReference type="PROSITE" id="PS01124"/>
    </source>
</evidence>
<evidence type="ECO:0000256" key="1">
    <source>
        <dbReference type="ARBA" id="ARBA00023015"/>
    </source>
</evidence>
<evidence type="ECO:0000256" key="3">
    <source>
        <dbReference type="ARBA" id="ARBA00023163"/>
    </source>
</evidence>
<dbReference type="Pfam" id="PF12833">
    <property type="entry name" value="HTH_18"/>
    <property type="match status" value="1"/>
</dbReference>
<dbReference type="PANTHER" id="PTHR43280:SF2">
    <property type="entry name" value="HTH-TYPE TRANSCRIPTIONAL REGULATOR EXSA"/>
    <property type="match status" value="1"/>
</dbReference>
<evidence type="ECO:0000313" key="5">
    <source>
        <dbReference type="EMBL" id="RZS98354.1"/>
    </source>
</evidence>
<dbReference type="SMART" id="SM00342">
    <property type="entry name" value="HTH_ARAC"/>
    <property type="match status" value="1"/>
</dbReference>
<dbReference type="InterPro" id="IPR009057">
    <property type="entry name" value="Homeodomain-like_sf"/>
</dbReference>
<dbReference type="PROSITE" id="PS00041">
    <property type="entry name" value="HTH_ARAC_FAMILY_1"/>
    <property type="match status" value="1"/>
</dbReference>
<keyword evidence="1" id="KW-0805">Transcription regulation</keyword>
<dbReference type="Gene3D" id="1.10.10.60">
    <property type="entry name" value="Homeodomain-like"/>
    <property type="match status" value="1"/>
</dbReference>